<organism evidence="3 4">
    <name type="scientific">Cordyceps militaris</name>
    <name type="common">Caterpillar fungus</name>
    <name type="synonym">Clavaria militaris</name>
    <dbReference type="NCBI Taxonomy" id="73501"/>
    <lineage>
        <taxon>Eukaryota</taxon>
        <taxon>Fungi</taxon>
        <taxon>Dikarya</taxon>
        <taxon>Ascomycota</taxon>
        <taxon>Pezizomycotina</taxon>
        <taxon>Sordariomycetes</taxon>
        <taxon>Hypocreomycetidae</taxon>
        <taxon>Hypocreales</taxon>
        <taxon>Cordycipitaceae</taxon>
        <taxon>Cordyceps</taxon>
    </lineage>
</organism>
<dbReference type="PANTHER" id="PTHR12289">
    <property type="entry name" value="METAXIN RELATED"/>
    <property type="match status" value="1"/>
</dbReference>
<dbReference type="GO" id="GO:0001401">
    <property type="term" value="C:SAM complex"/>
    <property type="evidence" value="ECO:0007669"/>
    <property type="project" value="TreeGrafter"/>
</dbReference>
<evidence type="ECO:0000313" key="3">
    <source>
        <dbReference type="EMBL" id="ATY59844.1"/>
    </source>
</evidence>
<dbReference type="InterPro" id="IPR033468">
    <property type="entry name" value="Metaxin_GST"/>
</dbReference>
<dbReference type="AlphaFoldDB" id="A0A2H4S9R2"/>
<sequence>MAAPSSPGLFSAPAPIRSLFKSFPLAVHPAEALPARAATDAASLLPRLYVFAHERDAELGLPSYNPSCLKWQSNHKTILRIAKINVRLVPSSNHASPSGALPFLILPTSTTPATVPLTGEKIARFAKQHAPSANLDDPSPRIDAYQALIVHSVRPAWLHSLYVNPANDTLLEALYLPSSALLRPAQRHTLRAAATTEILKSTRRTTGGIDATQLFDAAEEAFAALAALLGDAEWFLGAEAPGVLDAELFAYSHLLVGGQLPKRYCAKGSLEKGYMTTFGGANTQIIVKTPKTPNSISI</sequence>
<dbReference type="GO" id="GO:0007005">
    <property type="term" value="P:mitochondrion organization"/>
    <property type="evidence" value="ECO:0007669"/>
    <property type="project" value="TreeGrafter"/>
</dbReference>
<name>A0A2H4S9R2_CORMI</name>
<dbReference type="OrthoDB" id="198787at2759"/>
<protein>
    <submittedName>
        <fullName evidence="3">Mitochondrial outer membrane</fullName>
    </submittedName>
</protein>
<reference evidence="3 4" key="1">
    <citation type="journal article" date="2017" name="BMC Genomics">
        <title>Chromosome level assembly and secondary metabolite potential of the parasitic fungus Cordyceps militaris.</title>
        <authorList>
            <person name="Kramer G.J."/>
            <person name="Nodwell J.R."/>
        </authorList>
    </citation>
    <scope>NUCLEOTIDE SEQUENCE [LARGE SCALE GENOMIC DNA]</scope>
    <source>
        <strain evidence="3 4">ATCC 34164</strain>
    </source>
</reference>
<dbReference type="InterPro" id="IPR050931">
    <property type="entry name" value="Mito_Protein_Transport_Metaxin"/>
</dbReference>
<feature type="domain" description="Thioredoxin-like fold" evidence="2">
    <location>
        <begin position="66"/>
        <end position="167"/>
    </location>
</feature>
<dbReference type="Pfam" id="PF17171">
    <property type="entry name" value="GST_C_6"/>
    <property type="match status" value="1"/>
</dbReference>
<dbReference type="VEuPathDB" id="FungiDB:A9K55_006931"/>
<dbReference type="EMBL" id="CP023323">
    <property type="protein sequence ID" value="ATY59844.1"/>
    <property type="molecule type" value="Genomic_DNA"/>
</dbReference>
<dbReference type="Pfam" id="PF17172">
    <property type="entry name" value="GST_N_4"/>
    <property type="match status" value="1"/>
</dbReference>
<dbReference type="VEuPathDB" id="FungiDB:CCM_01957"/>
<feature type="domain" description="Metaxin glutathione S-transferase" evidence="1">
    <location>
        <begin position="218"/>
        <end position="260"/>
    </location>
</feature>
<evidence type="ECO:0000259" key="2">
    <source>
        <dbReference type="Pfam" id="PF17172"/>
    </source>
</evidence>
<proteinExistence type="predicted"/>
<dbReference type="PANTHER" id="PTHR12289:SF44">
    <property type="entry name" value="OUTER MEMBRANE PROTEIN (SAM35), PUTATIVE (AFU_ORTHOLOGUE AFUA_1G13180)-RELATED"/>
    <property type="match status" value="1"/>
</dbReference>
<gene>
    <name evidence="3" type="ORF">A9K55_006931</name>
</gene>
<accession>A0A2H4S9R2</accession>
<dbReference type="Proteomes" id="UP000323067">
    <property type="component" value="Chromosome vi"/>
</dbReference>
<evidence type="ECO:0000259" key="1">
    <source>
        <dbReference type="Pfam" id="PF17171"/>
    </source>
</evidence>
<evidence type="ECO:0000313" key="4">
    <source>
        <dbReference type="Proteomes" id="UP000323067"/>
    </source>
</evidence>
<dbReference type="InterPro" id="IPR012336">
    <property type="entry name" value="Thioredoxin-like_fold"/>
</dbReference>